<dbReference type="Proteomes" id="UP000315908">
    <property type="component" value="Unassembled WGS sequence"/>
</dbReference>
<gene>
    <name evidence="1" type="ORF">IQ31_04926</name>
</gene>
<sequence length="175" mass="20299">MDLHIIQECFVDTNLIETRVPTGKGFNHQKGCGTVAKVMKEKFTDDFAVGIIDKDKLQLDYLNEFDEVHSYGTLTLHKHKTRHHYIVQIFPAIEKFILAAVEDCNLSLDDYDLPQDFNDLKKTSKSVSSKFDKRFKQLFKDLLSAGNQEFIMLGSWIAYLKDKNYDTNIEELKEI</sequence>
<dbReference type="EMBL" id="VLKR01000040">
    <property type="protein sequence ID" value="TWI15643.1"/>
    <property type="molecule type" value="Genomic_DNA"/>
</dbReference>
<organism evidence="1 2">
    <name type="scientific">Sphingobacterium siyangense</name>
    <dbReference type="NCBI Taxonomy" id="459529"/>
    <lineage>
        <taxon>Bacteria</taxon>
        <taxon>Pseudomonadati</taxon>
        <taxon>Bacteroidota</taxon>
        <taxon>Sphingobacteriia</taxon>
        <taxon>Sphingobacteriales</taxon>
        <taxon>Sphingobacteriaceae</taxon>
        <taxon>Sphingobacterium</taxon>
    </lineage>
</organism>
<dbReference type="OrthoDB" id="954439at2"/>
<proteinExistence type="predicted"/>
<dbReference type="RefSeq" id="WP_145330598.1">
    <property type="nucleotide sequence ID" value="NZ_VLKR01000040.1"/>
</dbReference>
<dbReference type="AlphaFoldDB" id="A0A562M6X9"/>
<name>A0A562M6X9_9SPHI</name>
<accession>A0A562M6X9</accession>
<evidence type="ECO:0000313" key="1">
    <source>
        <dbReference type="EMBL" id="TWI15643.1"/>
    </source>
</evidence>
<reference evidence="1 2" key="1">
    <citation type="journal article" date="2015" name="Stand. Genomic Sci.">
        <title>Genomic Encyclopedia of Bacterial and Archaeal Type Strains, Phase III: the genomes of soil and plant-associated and newly described type strains.</title>
        <authorList>
            <person name="Whitman W.B."/>
            <person name="Woyke T."/>
            <person name="Klenk H.P."/>
            <person name="Zhou Y."/>
            <person name="Lilburn T.G."/>
            <person name="Beck B.J."/>
            <person name="De Vos P."/>
            <person name="Vandamme P."/>
            <person name="Eisen J.A."/>
            <person name="Garrity G."/>
            <person name="Hugenholtz P."/>
            <person name="Kyrpides N.C."/>
        </authorList>
    </citation>
    <scope>NUCLEOTIDE SEQUENCE [LARGE SCALE GENOMIC DNA]</scope>
    <source>
        <strain evidence="1 2">CGMCC 1.6855</strain>
    </source>
</reference>
<evidence type="ECO:0000313" key="2">
    <source>
        <dbReference type="Proteomes" id="UP000315908"/>
    </source>
</evidence>
<comment type="caution">
    <text evidence="1">The sequence shown here is derived from an EMBL/GenBank/DDBJ whole genome shotgun (WGS) entry which is preliminary data.</text>
</comment>
<protein>
    <submittedName>
        <fullName evidence="1">Uncharacterized protein</fullName>
    </submittedName>
</protein>